<dbReference type="PROSITE" id="PS50894">
    <property type="entry name" value="HPT"/>
    <property type="match status" value="1"/>
</dbReference>
<dbReference type="OrthoDB" id="9811889at2"/>
<feature type="domain" description="HPt" evidence="21">
    <location>
        <begin position="686"/>
        <end position="783"/>
    </location>
</feature>
<keyword evidence="9" id="KW-0418">Kinase</keyword>
<evidence type="ECO:0000256" key="9">
    <source>
        <dbReference type="ARBA" id="ARBA00022777"/>
    </source>
</evidence>
<evidence type="ECO:0000256" key="2">
    <source>
        <dbReference type="ARBA" id="ARBA00004651"/>
    </source>
</evidence>
<dbReference type="SUPFAM" id="SSF47226">
    <property type="entry name" value="Histidine-containing phosphotransfer domain, HPT domain"/>
    <property type="match status" value="1"/>
</dbReference>
<evidence type="ECO:0000256" key="5">
    <source>
        <dbReference type="ARBA" id="ARBA00022553"/>
    </source>
</evidence>
<dbReference type="CDD" id="cd00082">
    <property type="entry name" value="HisKA"/>
    <property type="match status" value="1"/>
</dbReference>
<evidence type="ECO:0000256" key="16">
    <source>
        <dbReference type="PROSITE-ProRule" id="PRU00110"/>
    </source>
</evidence>
<dbReference type="STRING" id="935223.SAMN04488131_1083"/>
<dbReference type="InterPro" id="IPR036890">
    <property type="entry name" value="HATPase_C_sf"/>
</dbReference>
<evidence type="ECO:0000256" key="15">
    <source>
        <dbReference type="ARBA" id="ARBA00068150"/>
    </source>
</evidence>
<dbReference type="SUPFAM" id="SSF55874">
    <property type="entry name" value="ATPase domain of HSP90 chaperone/DNA topoisomerase II/histidine kinase"/>
    <property type="match status" value="1"/>
</dbReference>
<feature type="domain" description="Histidine kinase" evidence="18">
    <location>
        <begin position="287"/>
        <end position="508"/>
    </location>
</feature>
<dbReference type="PROSITE" id="PS50109">
    <property type="entry name" value="HIS_KIN"/>
    <property type="match status" value="1"/>
</dbReference>
<dbReference type="SUPFAM" id="SSF52172">
    <property type="entry name" value="CheY-like"/>
    <property type="match status" value="2"/>
</dbReference>
<evidence type="ECO:0000256" key="11">
    <source>
        <dbReference type="ARBA" id="ARBA00022989"/>
    </source>
</evidence>
<dbReference type="Gene3D" id="3.30.450.20">
    <property type="entry name" value="PAS domain"/>
    <property type="match status" value="1"/>
</dbReference>
<dbReference type="GO" id="GO:0005886">
    <property type="term" value="C:plasma membrane"/>
    <property type="evidence" value="ECO:0007669"/>
    <property type="project" value="UniProtKB-SubCell"/>
</dbReference>
<dbReference type="Gene3D" id="1.10.287.130">
    <property type="match status" value="1"/>
</dbReference>
<accession>A0A1I2FKZ0</accession>
<dbReference type="FunFam" id="1.10.287.130:FF:000002">
    <property type="entry name" value="Two-component osmosensing histidine kinase"/>
    <property type="match status" value="1"/>
</dbReference>
<reference evidence="23" key="1">
    <citation type="submission" date="2016-10" db="EMBL/GenBank/DDBJ databases">
        <authorList>
            <person name="Varghese N."/>
            <person name="Submissions S."/>
        </authorList>
    </citation>
    <scope>NUCLEOTIDE SEQUENCE [LARGE SCALE GENOMIC DNA]</scope>
    <source>
        <strain evidence="23">CGMCC 1.9227</strain>
    </source>
</reference>
<dbReference type="PROSITE" id="PS50110">
    <property type="entry name" value="RESPONSE_REGULATORY"/>
    <property type="match status" value="2"/>
</dbReference>
<dbReference type="Gene3D" id="1.20.120.160">
    <property type="entry name" value="HPT domain"/>
    <property type="match status" value="1"/>
</dbReference>
<name>A0A1I2FKZ0_9FLAO</name>
<dbReference type="Gene3D" id="3.30.565.10">
    <property type="entry name" value="Histidine kinase-like ATPase, C-terminal domain"/>
    <property type="match status" value="1"/>
</dbReference>
<comment type="catalytic activity">
    <reaction evidence="1">
        <text>ATP + protein L-histidine = ADP + protein N-phospho-L-histidine.</text>
        <dbReference type="EC" id="2.7.13.3"/>
    </reaction>
</comment>
<sequence length="783" mass="88149">MALVLKILIIDDDKVDSITISRSISKSGIIAEVDSVFSADEGIEKIKSLKYDLIFLDYMMPDTDGISFLKKIRESGIETPIIFVTSQGDEKIASQAILSGASDYIPKTLLTPDGVSQSIRNAINLHDSIKLRKDTEFALKVNANRLLEAQKLAKIGSWEINLSNNESYFSDEFFTIFEVENQAIASVDFFKSFFTDAEDLALYESNLDHVKNTNAEVQFQHSITSKKGTLKYINVFIKCLNDENGKPCKILGTIQDISEQKRTEAELIKAKDLAEKAVVIKEQFLTNMSHEIRTPMNGIIGFARILESTNLDNDQKQSVEAIKKASHNLMFIINDILDFSKIEADKMIFEAVNFSLSKTVNYVIELLCPTAKEKKIKLLYDIDPNINDNLNGDPTKLAQILVNLVGNALKFTEKGYVEMVVTELLETESDSLIKFSVIDTGIGIPKDRIDSIFESFNQASNETTRKYGGTGLGLTITRKLVELQGGKIIVESAVSKGSEFSFSLKYKKAQKVTANHIKLKNTAIAPDFLKDIKILLVEDNELNQLLAMKVFGKWDKEIDIAANGKIAIEKITNNDYDIILMDIQMPEMDGNELTRFIRTKMGEKSTIPIIALTAHATLEEEKRCLQNGMNDYLSKPYDFNVLLEKLYLNLTKNKGNLKLSPELATKEMTIEKLVNFKYLKEFADGDDTFIKNMVAVFLEKTPETMALILELNKNDDIKTLKEEIHKLKSSISLLGVIKASESINSIEKELEINPLGLKRKEEVVYLNEICQLAIKELELVEEY</sequence>
<dbReference type="Pfam" id="PF01627">
    <property type="entry name" value="Hpt"/>
    <property type="match status" value="1"/>
</dbReference>
<dbReference type="Gene3D" id="3.40.50.2300">
    <property type="match status" value="2"/>
</dbReference>
<evidence type="ECO:0000256" key="10">
    <source>
        <dbReference type="ARBA" id="ARBA00022840"/>
    </source>
</evidence>
<evidence type="ECO:0000313" key="22">
    <source>
        <dbReference type="EMBL" id="SFF05519.1"/>
    </source>
</evidence>
<evidence type="ECO:0000256" key="3">
    <source>
        <dbReference type="ARBA" id="ARBA00012438"/>
    </source>
</evidence>
<evidence type="ECO:0000256" key="8">
    <source>
        <dbReference type="ARBA" id="ARBA00022741"/>
    </source>
</evidence>
<dbReference type="InterPro" id="IPR003594">
    <property type="entry name" value="HATPase_dom"/>
</dbReference>
<evidence type="ECO:0000256" key="1">
    <source>
        <dbReference type="ARBA" id="ARBA00000085"/>
    </source>
</evidence>
<dbReference type="Proteomes" id="UP000198596">
    <property type="component" value="Unassembled WGS sequence"/>
</dbReference>
<dbReference type="InterPro" id="IPR003661">
    <property type="entry name" value="HisK_dim/P_dom"/>
</dbReference>
<dbReference type="SMART" id="SM00448">
    <property type="entry name" value="REC"/>
    <property type="match status" value="2"/>
</dbReference>
<feature type="modified residue" description="4-aspartylphosphate" evidence="17">
    <location>
        <position position="57"/>
    </location>
</feature>
<feature type="modified residue" description="4-aspartylphosphate" evidence="17">
    <location>
        <position position="582"/>
    </location>
</feature>
<dbReference type="AlphaFoldDB" id="A0A1I2FKZ0"/>
<evidence type="ECO:0000259" key="18">
    <source>
        <dbReference type="PROSITE" id="PS50109"/>
    </source>
</evidence>
<protein>
    <recommendedName>
        <fullName evidence="15">Sensory/regulatory protein RpfC</fullName>
        <ecNumber evidence="3">2.7.13.3</ecNumber>
    </recommendedName>
</protein>
<dbReference type="PROSITE" id="PS50113">
    <property type="entry name" value="PAC"/>
    <property type="match status" value="1"/>
</dbReference>
<evidence type="ECO:0000256" key="17">
    <source>
        <dbReference type="PROSITE-ProRule" id="PRU00169"/>
    </source>
</evidence>
<dbReference type="EC" id="2.7.13.3" evidence="3"/>
<feature type="domain" description="Response regulatory" evidence="19">
    <location>
        <begin position="533"/>
        <end position="650"/>
    </location>
</feature>
<evidence type="ECO:0000259" key="21">
    <source>
        <dbReference type="PROSITE" id="PS50894"/>
    </source>
</evidence>
<keyword evidence="13" id="KW-0472">Membrane</keyword>
<dbReference type="GO" id="GO:0000155">
    <property type="term" value="F:phosphorelay sensor kinase activity"/>
    <property type="evidence" value="ECO:0007669"/>
    <property type="project" value="InterPro"/>
</dbReference>
<dbReference type="Pfam" id="PF00512">
    <property type="entry name" value="HisKA"/>
    <property type="match status" value="1"/>
</dbReference>
<keyword evidence="4" id="KW-1003">Cell membrane</keyword>
<evidence type="ECO:0000256" key="6">
    <source>
        <dbReference type="ARBA" id="ARBA00022679"/>
    </source>
</evidence>
<organism evidence="22 23">
    <name type="scientific">Flavobacterium xueshanense</name>
    <dbReference type="NCBI Taxonomy" id="935223"/>
    <lineage>
        <taxon>Bacteria</taxon>
        <taxon>Pseudomonadati</taxon>
        <taxon>Bacteroidota</taxon>
        <taxon>Flavobacteriia</taxon>
        <taxon>Flavobacteriales</taxon>
        <taxon>Flavobacteriaceae</taxon>
        <taxon>Flavobacterium</taxon>
    </lineage>
</organism>
<keyword evidence="12" id="KW-0902">Two-component regulatory system</keyword>
<proteinExistence type="predicted"/>
<comment type="subunit">
    <text evidence="14">At low DSF concentrations, interacts with RpfF.</text>
</comment>
<evidence type="ECO:0000256" key="7">
    <source>
        <dbReference type="ARBA" id="ARBA00022692"/>
    </source>
</evidence>
<dbReference type="InterPro" id="IPR036097">
    <property type="entry name" value="HisK_dim/P_sf"/>
</dbReference>
<dbReference type="RefSeq" id="WP_091205057.1">
    <property type="nucleotide sequence ID" value="NZ_FONQ01000008.1"/>
</dbReference>
<evidence type="ECO:0000313" key="23">
    <source>
        <dbReference type="Proteomes" id="UP000198596"/>
    </source>
</evidence>
<dbReference type="Pfam" id="PF00072">
    <property type="entry name" value="Response_reg"/>
    <property type="match status" value="2"/>
</dbReference>
<dbReference type="SUPFAM" id="SSF55785">
    <property type="entry name" value="PYP-like sensor domain (PAS domain)"/>
    <property type="match status" value="1"/>
</dbReference>
<dbReference type="PANTHER" id="PTHR45339">
    <property type="entry name" value="HYBRID SIGNAL TRANSDUCTION HISTIDINE KINASE J"/>
    <property type="match status" value="1"/>
</dbReference>
<dbReference type="InterPro" id="IPR008207">
    <property type="entry name" value="Sig_transdc_His_kin_Hpt_dom"/>
</dbReference>
<dbReference type="EMBL" id="FONQ01000008">
    <property type="protein sequence ID" value="SFF05519.1"/>
    <property type="molecule type" value="Genomic_DNA"/>
</dbReference>
<dbReference type="PANTHER" id="PTHR45339:SF1">
    <property type="entry name" value="HYBRID SIGNAL TRANSDUCTION HISTIDINE KINASE J"/>
    <property type="match status" value="1"/>
</dbReference>
<dbReference type="InterPro" id="IPR001789">
    <property type="entry name" value="Sig_transdc_resp-reg_receiver"/>
</dbReference>
<dbReference type="CDD" id="cd00156">
    <property type="entry name" value="REC"/>
    <property type="match status" value="1"/>
</dbReference>
<keyword evidence="6" id="KW-0808">Transferase</keyword>
<dbReference type="FunFam" id="3.30.565.10:FF:000010">
    <property type="entry name" value="Sensor histidine kinase RcsC"/>
    <property type="match status" value="1"/>
</dbReference>
<dbReference type="InterPro" id="IPR036641">
    <property type="entry name" value="HPT_dom_sf"/>
</dbReference>
<feature type="domain" description="PAC" evidence="20">
    <location>
        <begin position="213"/>
        <end position="269"/>
    </location>
</feature>
<dbReference type="CDD" id="cd16922">
    <property type="entry name" value="HATPase_EvgS-ArcB-TorS-like"/>
    <property type="match status" value="1"/>
</dbReference>
<dbReference type="PRINTS" id="PR00344">
    <property type="entry name" value="BCTRLSENSOR"/>
</dbReference>
<keyword evidence="5 17" id="KW-0597">Phosphoprotein</keyword>
<gene>
    <name evidence="22" type="ORF">SAMN04488131_1083</name>
</gene>
<evidence type="ECO:0000256" key="14">
    <source>
        <dbReference type="ARBA" id="ARBA00064003"/>
    </source>
</evidence>
<dbReference type="SMART" id="SM00388">
    <property type="entry name" value="HisKA"/>
    <property type="match status" value="1"/>
</dbReference>
<dbReference type="SMART" id="SM00387">
    <property type="entry name" value="HATPase_c"/>
    <property type="match status" value="1"/>
</dbReference>
<keyword evidence="11" id="KW-1133">Transmembrane helix</keyword>
<keyword evidence="7" id="KW-0812">Transmembrane</keyword>
<evidence type="ECO:0000259" key="19">
    <source>
        <dbReference type="PROSITE" id="PS50110"/>
    </source>
</evidence>
<feature type="domain" description="Response regulatory" evidence="19">
    <location>
        <begin position="6"/>
        <end position="122"/>
    </location>
</feature>
<keyword evidence="10" id="KW-0067">ATP-binding</keyword>
<feature type="modified residue" description="Phosphohistidine" evidence="16">
    <location>
        <position position="725"/>
    </location>
</feature>
<dbReference type="Pfam" id="PF02518">
    <property type="entry name" value="HATPase_c"/>
    <property type="match status" value="1"/>
</dbReference>
<dbReference type="GO" id="GO:0005524">
    <property type="term" value="F:ATP binding"/>
    <property type="evidence" value="ECO:0007669"/>
    <property type="project" value="UniProtKB-KW"/>
</dbReference>
<evidence type="ECO:0000256" key="13">
    <source>
        <dbReference type="ARBA" id="ARBA00023136"/>
    </source>
</evidence>
<dbReference type="InterPro" id="IPR035965">
    <property type="entry name" value="PAS-like_dom_sf"/>
</dbReference>
<dbReference type="InterPro" id="IPR004358">
    <property type="entry name" value="Sig_transdc_His_kin-like_C"/>
</dbReference>
<dbReference type="InterPro" id="IPR005467">
    <property type="entry name" value="His_kinase_dom"/>
</dbReference>
<keyword evidence="23" id="KW-1185">Reference proteome</keyword>
<evidence type="ECO:0000256" key="4">
    <source>
        <dbReference type="ARBA" id="ARBA00022475"/>
    </source>
</evidence>
<dbReference type="InterPro" id="IPR011006">
    <property type="entry name" value="CheY-like_superfamily"/>
</dbReference>
<dbReference type="InterPro" id="IPR000700">
    <property type="entry name" value="PAS-assoc_C"/>
</dbReference>
<comment type="subcellular location">
    <subcellularLocation>
        <location evidence="2">Cell membrane</location>
        <topology evidence="2">Multi-pass membrane protein</topology>
    </subcellularLocation>
</comment>
<evidence type="ECO:0000256" key="12">
    <source>
        <dbReference type="ARBA" id="ARBA00023012"/>
    </source>
</evidence>
<dbReference type="CDD" id="cd17546">
    <property type="entry name" value="REC_hyHK_CKI1_RcsC-like"/>
    <property type="match status" value="1"/>
</dbReference>
<keyword evidence="8" id="KW-0547">Nucleotide-binding</keyword>
<evidence type="ECO:0000259" key="20">
    <source>
        <dbReference type="PROSITE" id="PS50113"/>
    </source>
</evidence>
<dbReference type="SUPFAM" id="SSF47384">
    <property type="entry name" value="Homodimeric domain of signal transducing histidine kinase"/>
    <property type="match status" value="1"/>
</dbReference>